<feature type="transmembrane region" description="Helical" evidence="1">
    <location>
        <begin position="7"/>
        <end position="27"/>
    </location>
</feature>
<keyword evidence="3" id="KW-1185">Reference proteome</keyword>
<keyword evidence="1" id="KW-1133">Transmembrane helix</keyword>
<keyword evidence="1" id="KW-0472">Membrane</keyword>
<feature type="transmembrane region" description="Helical" evidence="1">
    <location>
        <begin position="39"/>
        <end position="59"/>
    </location>
</feature>
<feature type="transmembrane region" description="Helical" evidence="1">
    <location>
        <begin position="71"/>
        <end position="91"/>
    </location>
</feature>
<accession>C8VW63</accession>
<gene>
    <name evidence="2" type="ordered locus">Dtox_1552</name>
</gene>
<protein>
    <submittedName>
        <fullName evidence="2">Uncharacterized protein</fullName>
    </submittedName>
</protein>
<reference evidence="2 3" key="1">
    <citation type="journal article" date="2009" name="Stand. Genomic Sci.">
        <title>Complete genome sequence of Desulfotomaculum acetoxidans type strain (5575).</title>
        <authorList>
            <person name="Spring S."/>
            <person name="Lapidus A."/>
            <person name="Schroder M."/>
            <person name="Gleim D."/>
            <person name="Sims D."/>
            <person name="Meincke L."/>
            <person name="Glavina Del Rio T."/>
            <person name="Tice H."/>
            <person name="Copeland A."/>
            <person name="Cheng J.F."/>
            <person name="Lucas S."/>
            <person name="Chen F."/>
            <person name="Nolan M."/>
            <person name="Bruce D."/>
            <person name="Goodwin L."/>
            <person name="Pitluck S."/>
            <person name="Ivanova N."/>
            <person name="Mavromatis K."/>
            <person name="Mikhailova N."/>
            <person name="Pati A."/>
            <person name="Chen A."/>
            <person name="Palaniappan K."/>
            <person name="Land M."/>
            <person name="Hauser L."/>
            <person name="Chang Y.J."/>
            <person name="Jeffries C.D."/>
            <person name="Chain P."/>
            <person name="Saunders E."/>
            <person name="Brettin T."/>
            <person name="Detter J.C."/>
            <person name="Goker M."/>
            <person name="Bristow J."/>
            <person name="Eisen J.A."/>
            <person name="Markowitz V."/>
            <person name="Hugenholtz P."/>
            <person name="Kyrpides N.C."/>
            <person name="Klenk H.P."/>
            <person name="Han C."/>
        </authorList>
    </citation>
    <scope>NUCLEOTIDE SEQUENCE [LARGE SCALE GENOMIC DNA]</scope>
    <source>
        <strain evidence="3">ATCC 49208 / DSM 771 / VKM B-1644</strain>
    </source>
</reference>
<dbReference type="EMBL" id="CP001720">
    <property type="protein sequence ID" value="ACV62415.1"/>
    <property type="molecule type" value="Genomic_DNA"/>
</dbReference>
<dbReference type="KEGG" id="dae:Dtox_1552"/>
<organism evidence="2 3">
    <name type="scientific">Desulfofarcimen acetoxidans (strain ATCC 49208 / DSM 771 / KCTC 5769 / VKM B-1644 / 5575)</name>
    <name type="common">Desulfotomaculum acetoxidans</name>
    <dbReference type="NCBI Taxonomy" id="485916"/>
    <lineage>
        <taxon>Bacteria</taxon>
        <taxon>Bacillati</taxon>
        <taxon>Bacillota</taxon>
        <taxon>Clostridia</taxon>
        <taxon>Eubacteriales</taxon>
        <taxon>Peptococcaceae</taxon>
        <taxon>Desulfofarcimen</taxon>
    </lineage>
</organism>
<evidence type="ECO:0000313" key="3">
    <source>
        <dbReference type="Proteomes" id="UP000002217"/>
    </source>
</evidence>
<feature type="transmembrane region" description="Helical" evidence="1">
    <location>
        <begin position="111"/>
        <end position="130"/>
    </location>
</feature>
<name>C8VW63_DESAS</name>
<dbReference type="Proteomes" id="UP000002217">
    <property type="component" value="Chromosome"/>
</dbReference>
<keyword evidence="1" id="KW-0812">Transmembrane</keyword>
<proteinExistence type="predicted"/>
<evidence type="ECO:0000256" key="1">
    <source>
        <dbReference type="SAM" id="Phobius"/>
    </source>
</evidence>
<dbReference type="RefSeq" id="WP_015757127.1">
    <property type="nucleotide sequence ID" value="NC_013216.1"/>
</dbReference>
<dbReference type="AlphaFoldDB" id="C8VW63"/>
<sequence length="134" mass="15675">MLYIKNILLLIIIIAVLVIYVHVDTIGNEAWKNLELQKALFLYYIGLVLITIWSFLLGITGRYGMQITKRMLIIQAIIVLIFILNTIWVQIRLIFLPNFLKFFFNNPSIKIITFAWLGLIIAAIVNKYFIEKNE</sequence>
<dbReference type="HOGENOM" id="CLU_1892816_0_0_9"/>
<evidence type="ECO:0000313" key="2">
    <source>
        <dbReference type="EMBL" id="ACV62415.1"/>
    </source>
</evidence>